<protein>
    <recommendedName>
        <fullName evidence="3">Transposase DDE domain-containing protein</fullName>
    </recommendedName>
</protein>
<proteinExistence type="predicted"/>
<evidence type="ECO:0000313" key="1">
    <source>
        <dbReference type="EMBL" id="CCH55877.1"/>
    </source>
</evidence>
<dbReference type="EMBL" id="CAIT01000009">
    <property type="protein sequence ID" value="CCH55877.1"/>
    <property type="molecule type" value="Genomic_DNA"/>
</dbReference>
<reference evidence="1 2" key="1">
    <citation type="journal article" date="2012" name="J. Bacteriol.">
        <title>Genome Sequence of the Filamentous Bacterium Fibrisoma limi BUZ 3T.</title>
        <authorList>
            <person name="Filippini M."/>
            <person name="Qi W."/>
            <person name="Jaenicke S."/>
            <person name="Goesmann A."/>
            <person name="Smits T.H."/>
            <person name="Bagheri H.C."/>
        </authorList>
    </citation>
    <scope>NUCLEOTIDE SEQUENCE [LARGE SCALE GENOMIC DNA]</scope>
    <source>
        <strain evidence="2">BUZ 3T</strain>
    </source>
</reference>
<dbReference type="OrthoDB" id="1270539at2"/>
<gene>
    <name evidence="1" type="ORF">BN8_05174</name>
</gene>
<evidence type="ECO:0008006" key="3">
    <source>
        <dbReference type="Google" id="ProtNLM"/>
    </source>
</evidence>
<evidence type="ECO:0000313" key="2">
    <source>
        <dbReference type="Proteomes" id="UP000009309"/>
    </source>
</evidence>
<dbReference type="AlphaFoldDB" id="I2GPP9"/>
<dbReference type="eggNOG" id="COG3293">
    <property type="taxonomic scope" value="Bacteria"/>
</dbReference>
<accession>I2GPP9</accession>
<name>I2GPP9_9BACT</name>
<organism evidence="1 2">
    <name type="scientific">Fibrisoma limi BUZ 3</name>
    <dbReference type="NCBI Taxonomy" id="1185876"/>
    <lineage>
        <taxon>Bacteria</taxon>
        <taxon>Pseudomonadati</taxon>
        <taxon>Bacteroidota</taxon>
        <taxon>Cytophagia</taxon>
        <taxon>Cytophagales</taxon>
        <taxon>Spirosomataceae</taxon>
        <taxon>Fibrisoma</taxon>
    </lineage>
</organism>
<dbReference type="Proteomes" id="UP000009309">
    <property type="component" value="Unassembled WGS sequence"/>
</dbReference>
<sequence>MRVLTSKEFINNESADSKLVIHKWPACRCGWVVERTISWVGNNRGLAKGYEQALLSARSFVWLAHIRRIIKRALR</sequence>
<keyword evidence="2" id="KW-1185">Reference proteome</keyword>
<comment type="caution">
    <text evidence="1">The sequence shown here is derived from an EMBL/GenBank/DDBJ whole genome shotgun (WGS) entry which is preliminary data.</text>
</comment>
<dbReference type="RefSeq" id="WP_009284442.1">
    <property type="nucleotide sequence ID" value="NZ_CAIT01000009.1"/>
</dbReference>